<sequence length="146" mass="17518">MMVENIVKHGKFLPEFYSERGYSPKVRFDELTIGRLYNVYGICVYKNALEYLISPSYYYSLPSWYPATLFKVIDSRLPTEWYFSEYLQSYRYMIHAIWGYKELVLDETHHNNLLEREEYALTIFATAKQKIDEEMGFPECRPSKET</sequence>
<dbReference type="STRING" id="395493.BegalDRAFT_1501"/>
<dbReference type="EMBL" id="JH600070">
    <property type="protein sequence ID" value="EIJ42385.1"/>
    <property type="molecule type" value="Genomic_DNA"/>
</dbReference>
<proteinExistence type="predicted"/>
<organism evidence="1 2">
    <name type="scientific">Beggiatoa alba B18LD</name>
    <dbReference type="NCBI Taxonomy" id="395493"/>
    <lineage>
        <taxon>Bacteria</taxon>
        <taxon>Pseudomonadati</taxon>
        <taxon>Pseudomonadota</taxon>
        <taxon>Gammaproteobacteria</taxon>
        <taxon>Thiotrichales</taxon>
        <taxon>Thiotrichaceae</taxon>
        <taxon>Beggiatoa</taxon>
    </lineage>
</organism>
<dbReference type="Proteomes" id="UP000005744">
    <property type="component" value="Unassembled WGS sequence"/>
</dbReference>
<gene>
    <name evidence="1" type="ORF">BegalDRAFT_1501</name>
</gene>
<dbReference type="AlphaFoldDB" id="I3CFJ2"/>
<reference evidence="1 2" key="1">
    <citation type="submission" date="2011-11" db="EMBL/GenBank/DDBJ databases">
        <title>Improved High-Quality Draft sequence of Beggiatoa alba B18lD.</title>
        <authorList>
            <consortium name="US DOE Joint Genome Institute"/>
            <person name="Lucas S."/>
            <person name="Han J."/>
            <person name="Lapidus A."/>
            <person name="Cheng J.-F."/>
            <person name="Goodwin L."/>
            <person name="Pitluck S."/>
            <person name="Peters L."/>
            <person name="Mikhailova N."/>
            <person name="Held B."/>
            <person name="Detter J.C."/>
            <person name="Han C."/>
            <person name="Tapia R."/>
            <person name="Land M."/>
            <person name="Hauser L."/>
            <person name="Kyrpides N."/>
            <person name="Ivanova N."/>
            <person name="Pagani I."/>
            <person name="Samuel K."/>
            <person name="Teske A."/>
            <person name="Mueller J."/>
            <person name="Woyke T."/>
        </authorList>
    </citation>
    <scope>NUCLEOTIDE SEQUENCE [LARGE SCALE GENOMIC DNA]</scope>
    <source>
        <strain evidence="1 2">B18LD</strain>
    </source>
</reference>
<evidence type="ECO:0000313" key="1">
    <source>
        <dbReference type="EMBL" id="EIJ42385.1"/>
    </source>
</evidence>
<evidence type="ECO:0000313" key="2">
    <source>
        <dbReference type="Proteomes" id="UP000005744"/>
    </source>
</evidence>
<keyword evidence="2" id="KW-1185">Reference proteome</keyword>
<dbReference type="RefSeq" id="WP_002685262.1">
    <property type="nucleotide sequence ID" value="NZ_JH600070.1"/>
</dbReference>
<name>I3CFJ2_9GAMM</name>
<protein>
    <submittedName>
        <fullName evidence="1">Uncharacterized protein</fullName>
    </submittedName>
</protein>
<dbReference type="OrthoDB" id="5195530at2"/>
<dbReference type="HOGENOM" id="CLU_151777_0_0_6"/>
<accession>I3CFJ2</accession>